<evidence type="ECO:0000256" key="1">
    <source>
        <dbReference type="SAM" id="MobiDB-lite"/>
    </source>
</evidence>
<proteinExistence type="predicted"/>
<reference evidence="2" key="1">
    <citation type="journal article" date="2023" name="G3 (Bethesda)">
        <title>A reference genome for the long-term kleptoplast-retaining sea slug Elysia crispata morphotype clarki.</title>
        <authorList>
            <person name="Eastman K.E."/>
            <person name="Pendleton A.L."/>
            <person name="Shaikh M.A."/>
            <person name="Suttiyut T."/>
            <person name="Ogas R."/>
            <person name="Tomko P."/>
            <person name="Gavelis G."/>
            <person name="Widhalm J.R."/>
            <person name="Wisecaver J.H."/>
        </authorList>
    </citation>
    <scope>NUCLEOTIDE SEQUENCE</scope>
    <source>
        <strain evidence="2">ECLA1</strain>
    </source>
</reference>
<name>A0AAE0ZY05_9GAST</name>
<comment type="caution">
    <text evidence="2">The sequence shown here is derived from an EMBL/GenBank/DDBJ whole genome shotgun (WGS) entry which is preliminary data.</text>
</comment>
<organism evidence="2 3">
    <name type="scientific">Elysia crispata</name>
    <name type="common">lettuce slug</name>
    <dbReference type="NCBI Taxonomy" id="231223"/>
    <lineage>
        <taxon>Eukaryota</taxon>
        <taxon>Metazoa</taxon>
        <taxon>Spiralia</taxon>
        <taxon>Lophotrochozoa</taxon>
        <taxon>Mollusca</taxon>
        <taxon>Gastropoda</taxon>
        <taxon>Heterobranchia</taxon>
        <taxon>Euthyneura</taxon>
        <taxon>Panpulmonata</taxon>
        <taxon>Sacoglossa</taxon>
        <taxon>Placobranchoidea</taxon>
        <taxon>Plakobranchidae</taxon>
        <taxon>Elysia</taxon>
    </lineage>
</organism>
<evidence type="ECO:0000313" key="3">
    <source>
        <dbReference type="Proteomes" id="UP001283361"/>
    </source>
</evidence>
<protein>
    <submittedName>
        <fullName evidence="2">Uncharacterized protein</fullName>
    </submittedName>
</protein>
<feature type="region of interest" description="Disordered" evidence="1">
    <location>
        <begin position="1"/>
        <end position="33"/>
    </location>
</feature>
<gene>
    <name evidence="2" type="ORF">RRG08_038038</name>
</gene>
<keyword evidence="3" id="KW-1185">Reference proteome</keyword>
<sequence length="109" mass="11716">MVGKVPKTTHEKSLNKIASSPHRRPRIFSSGGIIPKSAAHFPSDFSVSKRQKLDACGTLSPSDSLGMERLLPAERARTRPHPDLSTFCFSSCTCAGTTLLVCGNVDDTT</sequence>
<accession>A0AAE0ZY05</accession>
<dbReference type="AlphaFoldDB" id="A0AAE0ZY05"/>
<evidence type="ECO:0000313" key="2">
    <source>
        <dbReference type="EMBL" id="KAK3777788.1"/>
    </source>
</evidence>
<dbReference type="EMBL" id="JAWDGP010003058">
    <property type="protein sequence ID" value="KAK3777788.1"/>
    <property type="molecule type" value="Genomic_DNA"/>
</dbReference>
<dbReference type="Proteomes" id="UP001283361">
    <property type="component" value="Unassembled WGS sequence"/>
</dbReference>